<dbReference type="EMBL" id="HE663493">
    <property type="protein sequence ID" value="CCG09141.1"/>
    <property type="molecule type" value="Genomic_DNA"/>
</dbReference>
<evidence type="ECO:0000313" key="1">
    <source>
        <dbReference type="EMBL" id="CCG09141.1"/>
    </source>
</evidence>
<dbReference type="PATRIC" id="fig|1150469.3.peg.2860"/>
<dbReference type="InterPro" id="IPR026041">
    <property type="entry name" value="ElbB"/>
</dbReference>
<dbReference type="RefSeq" id="WP_014415772.1">
    <property type="nucleotide sequence ID" value="NC_017059.1"/>
</dbReference>
<dbReference type="HOGENOM" id="CLU_072952_1_0_5"/>
<dbReference type="Gene3D" id="3.40.50.880">
    <property type="match status" value="1"/>
</dbReference>
<dbReference type="Proteomes" id="UP000033220">
    <property type="component" value="Chromosome DSM 122"/>
</dbReference>
<name>H6SMK6_PARPM</name>
<dbReference type="SUPFAM" id="SSF52317">
    <property type="entry name" value="Class I glutamine amidotransferase-like"/>
    <property type="match status" value="1"/>
</dbReference>
<dbReference type="PANTHER" id="PTHR10224">
    <property type="entry name" value="ES1 PROTEIN HOMOLOG, MITOCHONDRIAL"/>
    <property type="match status" value="1"/>
</dbReference>
<reference evidence="1 2" key="1">
    <citation type="submission" date="2012-02" db="EMBL/GenBank/DDBJ databases">
        <title>Shotgun genome sequence of Phaeospirillum photometricum DSM 122.</title>
        <authorList>
            <person name="Duquesne K."/>
            <person name="Sturgis J."/>
        </authorList>
    </citation>
    <scope>NUCLEOTIDE SEQUENCE [LARGE SCALE GENOMIC DNA]</scope>
    <source>
        <strain evidence="2">DSM122</strain>
    </source>
</reference>
<dbReference type="eggNOG" id="COG3155">
    <property type="taxonomic scope" value="Bacteria"/>
</dbReference>
<organism evidence="1 2">
    <name type="scientific">Pararhodospirillum photometricum DSM 122</name>
    <dbReference type="NCBI Taxonomy" id="1150469"/>
    <lineage>
        <taxon>Bacteria</taxon>
        <taxon>Pseudomonadati</taxon>
        <taxon>Pseudomonadota</taxon>
        <taxon>Alphaproteobacteria</taxon>
        <taxon>Rhodospirillales</taxon>
        <taxon>Rhodospirillaceae</taxon>
        <taxon>Pararhodospirillum</taxon>
    </lineage>
</organism>
<dbReference type="PIRSF" id="PIRSF006320">
    <property type="entry name" value="Elb2"/>
    <property type="match status" value="1"/>
</dbReference>
<sequence length="221" mass="22994">MTDKPRFAVVLSGCGVFDGAEIHESVLTLLAIDRVGAVAQCFAPDIPQAHVVDHRTGAVVEESRNVLTEAARIARGSIADLATFDPQAFDVLIFPGGFGAAKNLSRFAFDGPACTVDPSVEQAIKQAHAAGLPIGALCIAPAVIARVLGKGTLTIGTDADTAKALERLGATHQGTAPTEIVIDRANKIVTTPCYMLATRISQVAEGAEATVRALLTLRETP</sequence>
<proteinExistence type="predicted"/>
<dbReference type="PANTHER" id="PTHR10224:SF12">
    <property type="entry name" value="GLYOXALASE ELBB"/>
    <property type="match status" value="1"/>
</dbReference>
<protein>
    <submittedName>
        <fullName evidence="1">ThiJ/PfpI</fullName>
    </submittedName>
</protein>
<dbReference type="MEROPS" id="C56.975"/>
<keyword evidence="2" id="KW-1185">Reference proteome</keyword>
<evidence type="ECO:0000313" key="2">
    <source>
        <dbReference type="Proteomes" id="UP000033220"/>
    </source>
</evidence>
<accession>H6SMK6</accession>
<dbReference type="NCBIfam" id="NF008747">
    <property type="entry name" value="PRK11780.1"/>
    <property type="match status" value="1"/>
</dbReference>
<gene>
    <name evidence="1" type="ORF">RSPPHO_02515</name>
</gene>
<dbReference type="AlphaFoldDB" id="H6SMK6"/>
<dbReference type="KEGG" id="rpm:RSPPHO_02515"/>
<dbReference type="STRING" id="1150469.RSPPHO_02515"/>
<dbReference type="CDD" id="cd03133">
    <property type="entry name" value="GATase1_ES1"/>
    <property type="match status" value="1"/>
</dbReference>
<dbReference type="OrthoDB" id="9792284at2"/>
<dbReference type="InterPro" id="IPR029062">
    <property type="entry name" value="Class_I_gatase-like"/>
</dbReference>